<feature type="compositionally biased region" description="Low complexity" evidence="6">
    <location>
        <begin position="113"/>
        <end position="124"/>
    </location>
</feature>
<dbReference type="InterPro" id="IPR001623">
    <property type="entry name" value="DnaJ_domain"/>
</dbReference>
<accession>A0A0G4H9M1</accession>
<evidence type="ECO:0000313" key="8">
    <source>
        <dbReference type="EMBL" id="CEM40620.1"/>
    </source>
</evidence>
<dbReference type="AlphaFoldDB" id="A0A0G4H9M1"/>
<evidence type="ECO:0000256" key="6">
    <source>
        <dbReference type="SAM" id="MobiDB-lite"/>
    </source>
</evidence>
<protein>
    <recommendedName>
        <fullName evidence="7">J domain-containing protein</fullName>
    </recommendedName>
</protein>
<proteinExistence type="predicted"/>
<dbReference type="PANTHER" id="PTHR44313:SF1">
    <property type="entry name" value="DNAJ HOMOLOG SUBFAMILY C MEMBER 17"/>
    <property type="match status" value="1"/>
</dbReference>
<dbReference type="PANTHER" id="PTHR44313">
    <property type="entry name" value="DNAJ HOMOLOG SUBFAMILY C MEMBER 17"/>
    <property type="match status" value="1"/>
</dbReference>
<dbReference type="PROSITE" id="PS50076">
    <property type="entry name" value="DNAJ_2"/>
    <property type="match status" value="1"/>
</dbReference>
<dbReference type="VEuPathDB" id="CryptoDB:Cvel_6002"/>
<dbReference type="Pfam" id="PF00226">
    <property type="entry name" value="DnaJ"/>
    <property type="match status" value="1"/>
</dbReference>
<sequence>MSSATSALLKELEELGGDPYEICQVEVSISANELEKRVRKRKLVLHPDKNRDDPNAASKFDQLQKAFEFLKDNKKRADLDQYLKAKEEARKRHEKADSQKRKFKEELERRETAAASSSSSSSSSFTNPSAQAHVDHLREQTKAQLKKFSAAAPTSAGASAAAREGRAGATEPKPGEAEKKQRVHPPSSVFGKGAVLEGLGSWFASSPIPSAQQGNRSGSGHGQSHQSGASGAAPMSLEELEAQVFAEMGGGGKGGAS</sequence>
<dbReference type="EMBL" id="CDMZ01002072">
    <property type="protein sequence ID" value="CEM40620.1"/>
    <property type="molecule type" value="Genomic_DNA"/>
</dbReference>
<dbReference type="Gene3D" id="1.10.287.110">
    <property type="entry name" value="DnaJ domain"/>
    <property type="match status" value="1"/>
</dbReference>
<gene>
    <name evidence="8" type="ORF">Cvel_6002</name>
</gene>
<dbReference type="PRINTS" id="PR00625">
    <property type="entry name" value="JDOMAIN"/>
</dbReference>
<evidence type="ECO:0000256" key="4">
    <source>
        <dbReference type="ARBA" id="ARBA00023186"/>
    </source>
</evidence>
<organism evidence="8">
    <name type="scientific">Chromera velia CCMP2878</name>
    <dbReference type="NCBI Taxonomy" id="1169474"/>
    <lineage>
        <taxon>Eukaryota</taxon>
        <taxon>Sar</taxon>
        <taxon>Alveolata</taxon>
        <taxon>Colpodellida</taxon>
        <taxon>Chromeraceae</taxon>
        <taxon>Chromera</taxon>
    </lineage>
</organism>
<dbReference type="GO" id="GO:0000390">
    <property type="term" value="P:spliceosomal complex disassembly"/>
    <property type="evidence" value="ECO:0007669"/>
    <property type="project" value="TreeGrafter"/>
</dbReference>
<dbReference type="GO" id="GO:0005737">
    <property type="term" value="C:cytoplasm"/>
    <property type="evidence" value="ECO:0007669"/>
    <property type="project" value="UniProtKB-SubCell"/>
</dbReference>
<comment type="subcellular location">
    <subcellularLocation>
        <location evidence="2">Cytoplasm</location>
    </subcellularLocation>
    <subcellularLocation>
        <location evidence="1">Nucleus</location>
    </subcellularLocation>
</comment>
<dbReference type="InterPro" id="IPR036869">
    <property type="entry name" value="J_dom_sf"/>
</dbReference>
<reference evidence="8" key="1">
    <citation type="submission" date="2014-11" db="EMBL/GenBank/DDBJ databases">
        <authorList>
            <person name="Otto D Thomas"/>
            <person name="Naeem Raeece"/>
        </authorList>
    </citation>
    <scope>NUCLEOTIDE SEQUENCE</scope>
</reference>
<evidence type="ECO:0000256" key="2">
    <source>
        <dbReference type="ARBA" id="ARBA00004496"/>
    </source>
</evidence>
<dbReference type="CDD" id="cd06257">
    <property type="entry name" value="DnaJ"/>
    <property type="match status" value="1"/>
</dbReference>
<feature type="region of interest" description="Disordered" evidence="6">
    <location>
        <begin position="87"/>
        <end position="257"/>
    </location>
</feature>
<keyword evidence="3" id="KW-0963">Cytoplasm</keyword>
<evidence type="ECO:0000256" key="5">
    <source>
        <dbReference type="ARBA" id="ARBA00023242"/>
    </source>
</evidence>
<dbReference type="GO" id="GO:0005681">
    <property type="term" value="C:spliceosomal complex"/>
    <property type="evidence" value="ECO:0007669"/>
    <property type="project" value="TreeGrafter"/>
</dbReference>
<feature type="compositionally biased region" description="Low complexity" evidence="6">
    <location>
        <begin position="222"/>
        <end position="233"/>
    </location>
</feature>
<evidence type="ECO:0000259" key="7">
    <source>
        <dbReference type="PROSITE" id="PS50076"/>
    </source>
</evidence>
<keyword evidence="5" id="KW-0539">Nucleus</keyword>
<feature type="compositionally biased region" description="Basic and acidic residues" evidence="6">
    <location>
        <begin position="87"/>
        <end position="112"/>
    </location>
</feature>
<name>A0A0G4H9M1_9ALVE</name>
<evidence type="ECO:0000256" key="3">
    <source>
        <dbReference type="ARBA" id="ARBA00022490"/>
    </source>
</evidence>
<dbReference type="SMART" id="SM00271">
    <property type="entry name" value="DnaJ"/>
    <property type="match status" value="1"/>
</dbReference>
<feature type="compositionally biased region" description="Gly residues" evidence="6">
    <location>
        <begin position="248"/>
        <end position="257"/>
    </location>
</feature>
<keyword evidence="4" id="KW-0143">Chaperone</keyword>
<evidence type="ECO:0000256" key="1">
    <source>
        <dbReference type="ARBA" id="ARBA00004123"/>
    </source>
</evidence>
<feature type="compositionally biased region" description="Polar residues" evidence="6">
    <location>
        <begin position="203"/>
        <end position="216"/>
    </location>
</feature>
<feature type="domain" description="J" evidence="7">
    <location>
        <begin position="18"/>
        <end position="83"/>
    </location>
</feature>
<dbReference type="SUPFAM" id="SSF46565">
    <property type="entry name" value="Chaperone J-domain"/>
    <property type="match status" value="1"/>
</dbReference>
<dbReference type="InterPro" id="IPR052094">
    <property type="entry name" value="Pre-mRNA-splicing_ERAD"/>
</dbReference>
<feature type="compositionally biased region" description="Low complexity" evidence="6">
    <location>
        <begin position="149"/>
        <end position="172"/>
    </location>
</feature>